<proteinExistence type="predicted"/>
<evidence type="ECO:0000313" key="2">
    <source>
        <dbReference type="Proteomes" id="UP001208534"/>
    </source>
</evidence>
<dbReference type="EMBL" id="JAHPRE010000039">
    <property type="protein sequence ID" value="MCU4397364.1"/>
    <property type="molecule type" value="Genomic_DNA"/>
</dbReference>
<protein>
    <submittedName>
        <fullName evidence="1">Uncharacterized protein</fullName>
    </submittedName>
</protein>
<accession>A0AAW5RCX5</accession>
<evidence type="ECO:0000313" key="1">
    <source>
        <dbReference type="EMBL" id="MCU4397364.1"/>
    </source>
</evidence>
<reference evidence="1" key="1">
    <citation type="submission" date="2021-06" db="EMBL/GenBank/DDBJ databases">
        <title>Propagation of a rapidly emergent carbapenem-resistant Acinetobacter baumannii lineage by various extra-hospital transmission networks.</title>
        <authorList>
            <person name="Calix J."/>
        </authorList>
    </citation>
    <scope>NUCLEOTIDE SEQUENCE</scope>
    <source>
        <strain evidence="1">WU_MDCI_Aw63</strain>
    </source>
</reference>
<dbReference type="RefSeq" id="WP_262579076.1">
    <property type="nucleotide sequence ID" value="NZ_JAHPRE010000039.1"/>
</dbReference>
<gene>
    <name evidence="1" type="ORF">KTH64_10470</name>
</gene>
<name>A0AAW5RCX5_ACIJU</name>
<comment type="caution">
    <text evidence="1">The sequence shown here is derived from an EMBL/GenBank/DDBJ whole genome shotgun (WGS) entry which is preliminary data.</text>
</comment>
<dbReference type="AlphaFoldDB" id="A0AAW5RCX5"/>
<organism evidence="1 2">
    <name type="scientific">Acinetobacter junii</name>
    <dbReference type="NCBI Taxonomy" id="40215"/>
    <lineage>
        <taxon>Bacteria</taxon>
        <taxon>Pseudomonadati</taxon>
        <taxon>Pseudomonadota</taxon>
        <taxon>Gammaproteobacteria</taxon>
        <taxon>Moraxellales</taxon>
        <taxon>Moraxellaceae</taxon>
        <taxon>Acinetobacter</taxon>
    </lineage>
</organism>
<sequence>MADRTLSLQGELCLAKIVSGVAGALLPIGNMPTLKLNITTDQIDHFDSRYGLRAKDETLYKQTGVGVEGELDTINETNLAIVMSGKSIEIASQTITDVSLGTVTTNAMIDLGHRNLTGVTFKDGSDAAIDVSKYVLDSAFGTVTFIESVTGAVKWSGTAAAKTRTTIGNNIGTEYKALFKGIDTVSGDKVVVVLHRLTLSPETEFDLINEEFNTFSISGDCKADNSKANDAELSVWGHIERFSISA</sequence>
<dbReference type="Proteomes" id="UP001208534">
    <property type="component" value="Unassembled WGS sequence"/>
</dbReference>